<proteinExistence type="predicted"/>
<feature type="region of interest" description="Disordered" evidence="1">
    <location>
        <begin position="1"/>
        <end position="69"/>
    </location>
</feature>
<organism evidence="2 3">
    <name type="scientific">Podospora aff. communis PSN243</name>
    <dbReference type="NCBI Taxonomy" id="3040156"/>
    <lineage>
        <taxon>Eukaryota</taxon>
        <taxon>Fungi</taxon>
        <taxon>Dikarya</taxon>
        <taxon>Ascomycota</taxon>
        <taxon>Pezizomycotina</taxon>
        <taxon>Sordariomycetes</taxon>
        <taxon>Sordariomycetidae</taxon>
        <taxon>Sordariales</taxon>
        <taxon>Podosporaceae</taxon>
        <taxon>Podospora</taxon>
    </lineage>
</organism>
<evidence type="ECO:0000256" key="1">
    <source>
        <dbReference type="SAM" id="MobiDB-lite"/>
    </source>
</evidence>
<feature type="compositionally biased region" description="Pro residues" evidence="1">
    <location>
        <begin position="1"/>
        <end position="10"/>
    </location>
</feature>
<reference evidence="2" key="2">
    <citation type="submission" date="2023-05" db="EMBL/GenBank/DDBJ databases">
        <authorList>
            <consortium name="Lawrence Berkeley National Laboratory"/>
            <person name="Steindorff A."/>
            <person name="Hensen N."/>
            <person name="Bonometti L."/>
            <person name="Westerberg I."/>
            <person name="Brannstrom I.O."/>
            <person name="Guillou S."/>
            <person name="Cros-Aarteil S."/>
            <person name="Calhoun S."/>
            <person name="Haridas S."/>
            <person name="Kuo A."/>
            <person name="Mondo S."/>
            <person name="Pangilinan J."/>
            <person name="Riley R."/>
            <person name="Labutti K."/>
            <person name="Andreopoulos B."/>
            <person name="Lipzen A."/>
            <person name="Chen C."/>
            <person name="Yanf M."/>
            <person name="Daum C."/>
            <person name="Ng V."/>
            <person name="Clum A."/>
            <person name="Ohm R."/>
            <person name="Martin F."/>
            <person name="Silar P."/>
            <person name="Natvig D."/>
            <person name="Lalanne C."/>
            <person name="Gautier V."/>
            <person name="Ament-Velasquez S.L."/>
            <person name="Kruys A."/>
            <person name="Hutchinson M.I."/>
            <person name="Powell A.J."/>
            <person name="Barry K."/>
            <person name="Miller A.N."/>
            <person name="Grigoriev I.V."/>
            <person name="Debuchy R."/>
            <person name="Gladieux P."/>
            <person name="Thoren M.H."/>
            <person name="Johannesson H."/>
        </authorList>
    </citation>
    <scope>NUCLEOTIDE SEQUENCE</scope>
    <source>
        <strain evidence="2">PSN243</strain>
    </source>
</reference>
<dbReference type="AlphaFoldDB" id="A0AAV9GVT9"/>
<evidence type="ECO:0000313" key="2">
    <source>
        <dbReference type="EMBL" id="KAK4452768.1"/>
    </source>
</evidence>
<comment type="caution">
    <text evidence="2">The sequence shown here is derived from an EMBL/GenBank/DDBJ whole genome shotgun (WGS) entry which is preliminary data.</text>
</comment>
<sequence>MDTPSKPPRQIPGLSRQTGPSRENPLAATGKHGHADASLAELNHPTKKRRTNSQHAPAQPRHLPWSNVPPRRRRLQWSNVPFPGRRLPLLADGAKRLSIGQATYVAITAVQLRLEADTKAMIGAFAGLRLHDPQPTGLHALPNEVLLRIAEFLVPNPVTISRDEVPFLRTRETDEWLSFFEGREDVANLSRVSRRFQGLVGPLLYRNVFLKKTSSLCQFILRLALKPSLGPAVRHINSAINLYPDRFDEFDDTWWSALLRCFPQPVTSESPATSPILLFSLLDDWTEFSAERKKDFPGYLFAALLATTNRVEEVGILLPPLHLAREPDTRLPPMWTWLLKRGVWPFPDPRRQAHHNTGDLETTYPTLPTVSELKTAPFWPPPFLHSVVVQHNRGTSCGDWIVQLDIVPHSESIEHAALLQRCAFGLLNPNFIRNPLNLREMAGSVPRHLQLLNYLNGLKKLPSIRDGGQRLASHIDNLQAITISPDPTGYAFDIAAD</sequence>
<dbReference type="EMBL" id="MU865923">
    <property type="protein sequence ID" value="KAK4452768.1"/>
    <property type="molecule type" value="Genomic_DNA"/>
</dbReference>
<reference evidence="2" key="1">
    <citation type="journal article" date="2023" name="Mol. Phylogenet. Evol.">
        <title>Genome-scale phylogeny and comparative genomics of the fungal order Sordariales.</title>
        <authorList>
            <person name="Hensen N."/>
            <person name="Bonometti L."/>
            <person name="Westerberg I."/>
            <person name="Brannstrom I.O."/>
            <person name="Guillou S."/>
            <person name="Cros-Aarteil S."/>
            <person name="Calhoun S."/>
            <person name="Haridas S."/>
            <person name="Kuo A."/>
            <person name="Mondo S."/>
            <person name="Pangilinan J."/>
            <person name="Riley R."/>
            <person name="LaButti K."/>
            <person name="Andreopoulos B."/>
            <person name="Lipzen A."/>
            <person name="Chen C."/>
            <person name="Yan M."/>
            <person name="Daum C."/>
            <person name="Ng V."/>
            <person name="Clum A."/>
            <person name="Steindorff A."/>
            <person name="Ohm R.A."/>
            <person name="Martin F."/>
            <person name="Silar P."/>
            <person name="Natvig D.O."/>
            <person name="Lalanne C."/>
            <person name="Gautier V."/>
            <person name="Ament-Velasquez S.L."/>
            <person name="Kruys A."/>
            <person name="Hutchinson M.I."/>
            <person name="Powell A.J."/>
            <person name="Barry K."/>
            <person name="Miller A.N."/>
            <person name="Grigoriev I.V."/>
            <person name="Debuchy R."/>
            <person name="Gladieux P."/>
            <person name="Hiltunen Thoren M."/>
            <person name="Johannesson H."/>
        </authorList>
    </citation>
    <scope>NUCLEOTIDE SEQUENCE</scope>
    <source>
        <strain evidence="2">PSN243</strain>
    </source>
</reference>
<dbReference type="Proteomes" id="UP001321760">
    <property type="component" value="Unassembled WGS sequence"/>
</dbReference>
<evidence type="ECO:0008006" key="4">
    <source>
        <dbReference type="Google" id="ProtNLM"/>
    </source>
</evidence>
<gene>
    <name evidence="2" type="ORF">QBC34DRAFT_422942</name>
</gene>
<evidence type="ECO:0000313" key="3">
    <source>
        <dbReference type="Proteomes" id="UP001321760"/>
    </source>
</evidence>
<keyword evidence="3" id="KW-1185">Reference proteome</keyword>
<protein>
    <recommendedName>
        <fullName evidence="4">F-box domain-containing protein</fullName>
    </recommendedName>
</protein>
<accession>A0AAV9GVT9</accession>
<name>A0AAV9GVT9_9PEZI</name>